<comment type="caution">
    <text evidence="2">The sequence shown here is derived from an EMBL/GenBank/DDBJ whole genome shotgun (WGS) entry which is preliminary data.</text>
</comment>
<dbReference type="EMBL" id="JACMSC010000012">
    <property type="protein sequence ID" value="KAG6497628.1"/>
    <property type="molecule type" value="Genomic_DNA"/>
</dbReference>
<sequence length="115" mass="12352">MAELQRSVQTFRRSGSSGLQWGETSLAGDKLGKEGGGGEAELRRSRSVGTSSGTADSSRRCRERDHDGEKQPAFRTRGPISPAEDPPSPGVGGCVLCVIFAKPSKRKQPSNPRRR</sequence>
<feature type="compositionally biased region" description="Polar residues" evidence="1">
    <location>
        <begin position="1"/>
        <end position="23"/>
    </location>
</feature>
<evidence type="ECO:0000313" key="3">
    <source>
        <dbReference type="EMBL" id="KAG6501599.1"/>
    </source>
</evidence>
<feature type="region of interest" description="Disordered" evidence="1">
    <location>
        <begin position="1"/>
        <end position="94"/>
    </location>
</feature>
<dbReference type="Proteomes" id="UP000734854">
    <property type="component" value="Unassembled WGS sequence"/>
</dbReference>
<dbReference type="EMBL" id="JACMSC010000011">
    <property type="protein sequence ID" value="KAG6501599.1"/>
    <property type="molecule type" value="Genomic_DNA"/>
</dbReference>
<protein>
    <submittedName>
        <fullName evidence="2">Uncharacterized protein</fullName>
    </submittedName>
</protein>
<reference evidence="2 4" key="1">
    <citation type="submission" date="2020-08" db="EMBL/GenBank/DDBJ databases">
        <title>Plant Genome Project.</title>
        <authorList>
            <person name="Zhang R.-G."/>
        </authorList>
    </citation>
    <scope>NUCLEOTIDE SEQUENCE [LARGE SCALE GENOMIC DNA]</scope>
    <source>
        <tissue evidence="2">Rhizome</tissue>
    </source>
</reference>
<dbReference type="Pfam" id="PF15697">
    <property type="entry name" value="DUF4666"/>
    <property type="match status" value="1"/>
</dbReference>
<feature type="compositionally biased region" description="Basic and acidic residues" evidence="1">
    <location>
        <begin position="57"/>
        <end position="72"/>
    </location>
</feature>
<evidence type="ECO:0000313" key="4">
    <source>
        <dbReference type="Proteomes" id="UP000734854"/>
    </source>
</evidence>
<gene>
    <name evidence="3" type="ORF">ZIOFF_041482</name>
    <name evidence="2" type="ORF">ZIOFF_045532</name>
</gene>
<dbReference type="InterPro" id="IPR031421">
    <property type="entry name" value="DUF4666"/>
</dbReference>
<evidence type="ECO:0000256" key="1">
    <source>
        <dbReference type="SAM" id="MobiDB-lite"/>
    </source>
</evidence>
<name>A0A8J5FYS5_ZINOF</name>
<dbReference type="OrthoDB" id="689003at2759"/>
<dbReference type="PANTHER" id="PTHR33730">
    <property type="entry name" value="OS05G0542732 PROTEIN-RELATED"/>
    <property type="match status" value="1"/>
</dbReference>
<evidence type="ECO:0000313" key="2">
    <source>
        <dbReference type="EMBL" id="KAG6497628.1"/>
    </source>
</evidence>
<accession>A0A8J5FYS5</accession>
<dbReference type="PANTHER" id="PTHR33730:SF16">
    <property type="entry name" value="OS01G0174100 PROTEIN"/>
    <property type="match status" value="1"/>
</dbReference>
<dbReference type="AlphaFoldDB" id="A0A8J5FYS5"/>
<keyword evidence="4" id="KW-1185">Reference proteome</keyword>
<organism evidence="2 4">
    <name type="scientific">Zingiber officinale</name>
    <name type="common">Ginger</name>
    <name type="synonym">Amomum zingiber</name>
    <dbReference type="NCBI Taxonomy" id="94328"/>
    <lineage>
        <taxon>Eukaryota</taxon>
        <taxon>Viridiplantae</taxon>
        <taxon>Streptophyta</taxon>
        <taxon>Embryophyta</taxon>
        <taxon>Tracheophyta</taxon>
        <taxon>Spermatophyta</taxon>
        <taxon>Magnoliopsida</taxon>
        <taxon>Liliopsida</taxon>
        <taxon>Zingiberales</taxon>
        <taxon>Zingiberaceae</taxon>
        <taxon>Zingiber</taxon>
    </lineage>
</organism>
<proteinExistence type="predicted"/>